<proteinExistence type="predicted"/>
<dbReference type="EMBL" id="SWOV01000019">
    <property type="protein sequence ID" value="NFF87952.1"/>
    <property type="molecule type" value="Genomic_DNA"/>
</dbReference>
<protein>
    <submittedName>
        <fullName evidence="3">EAL domain-containing protein</fullName>
    </submittedName>
</protein>
<accession>A0A0C2SIH0</accession>
<dbReference type="EMBL" id="SXFB01000003">
    <property type="protein sequence ID" value="NFV25911.1"/>
    <property type="molecule type" value="Genomic_DNA"/>
</dbReference>
<dbReference type="Pfam" id="PF00563">
    <property type="entry name" value="EAL"/>
    <property type="match status" value="1"/>
</dbReference>
<dbReference type="NCBIfam" id="TIGR00254">
    <property type="entry name" value="GGDEF"/>
    <property type="match status" value="1"/>
</dbReference>
<evidence type="ECO:0000313" key="5">
    <source>
        <dbReference type="EMBL" id="NFV25911.1"/>
    </source>
</evidence>
<comment type="caution">
    <text evidence="3">The sequence shown here is derived from an EMBL/GenBank/DDBJ whole genome shotgun (WGS) entry which is preliminary data.</text>
</comment>
<dbReference type="RefSeq" id="WP_003369789.1">
    <property type="nucleotide sequence ID" value="NZ_CP010520.1"/>
</dbReference>
<evidence type="ECO:0000313" key="3">
    <source>
        <dbReference type="EMBL" id="NFF87952.1"/>
    </source>
</evidence>
<organism evidence="3 7">
    <name type="scientific">Clostridium botulinum</name>
    <dbReference type="NCBI Taxonomy" id="1491"/>
    <lineage>
        <taxon>Bacteria</taxon>
        <taxon>Bacillati</taxon>
        <taxon>Bacillota</taxon>
        <taxon>Clostridia</taxon>
        <taxon>Eubacteriales</taxon>
        <taxon>Clostridiaceae</taxon>
        <taxon>Clostridium</taxon>
    </lineage>
</organism>
<evidence type="ECO:0000313" key="4">
    <source>
        <dbReference type="EMBL" id="NFN35218.1"/>
    </source>
</evidence>
<dbReference type="EMBL" id="SWVK01000010">
    <property type="protein sequence ID" value="NFN35218.1"/>
    <property type="molecule type" value="Genomic_DNA"/>
</dbReference>
<dbReference type="SUPFAM" id="SSF141868">
    <property type="entry name" value="EAL domain-like"/>
    <property type="match status" value="1"/>
</dbReference>
<dbReference type="PANTHER" id="PTHR44757">
    <property type="entry name" value="DIGUANYLATE CYCLASE DGCP"/>
    <property type="match status" value="1"/>
</dbReference>
<dbReference type="InterPro" id="IPR035919">
    <property type="entry name" value="EAL_sf"/>
</dbReference>
<dbReference type="InterPro" id="IPR029787">
    <property type="entry name" value="Nucleotide_cyclase"/>
</dbReference>
<evidence type="ECO:0000259" key="1">
    <source>
        <dbReference type="PROSITE" id="PS50883"/>
    </source>
</evidence>
<feature type="domain" description="GGDEF" evidence="2">
    <location>
        <begin position="186"/>
        <end position="319"/>
    </location>
</feature>
<dbReference type="SMART" id="SM00267">
    <property type="entry name" value="GGDEF"/>
    <property type="match status" value="1"/>
</dbReference>
<dbReference type="Gene3D" id="3.30.70.270">
    <property type="match status" value="1"/>
</dbReference>
<evidence type="ECO:0000259" key="2">
    <source>
        <dbReference type="PROSITE" id="PS50887"/>
    </source>
</evidence>
<dbReference type="PANTHER" id="PTHR44757:SF2">
    <property type="entry name" value="BIOFILM ARCHITECTURE MAINTENANCE PROTEIN MBAA"/>
    <property type="match status" value="1"/>
</dbReference>
<name>A0A0C2SIH0_CLOBO</name>
<dbReference type="Proteomes" id="UP000473681">
    <property type="component" value="Unassembled WGS sequence"/>
</dbReference>
<dbReference type="InterPro" id="IPR043128">
    <property type="entry name" value="Rev_trsase/Diguanyl_cyclase"/>
</dbReference>
<dbReference type="SUPFAM" id="SSF55073">
    <property type="entry name" value="Nucleotide cyclase"/>
    <property type="match status" value="1"/>
</dbReference>
<dbReference type="PROSITE" id="PS50887">
    <property type="entry name" value="GGDEF"/>
    <property type="match status" value="1"/>
</dbReference>
<dbReference type="SMART" id="SM00052">
    <property type="entry name" value="EAL"/>
    <property type="match status" value="1"/>
</dbReference>
<dbReference type="OrthoDB" id="9762141at2"/>
<dbReference type="CDD" id="cd01948">
    <property type="entry name" value="EAL"/>
    <property type="match status" value="1"/>
</dbReference>
<dbReference type="Proteomes" id="UP000486903">
    <property type="component" value="Unassembled WGS sequence"/>
</dbReference>
<evidence type="ECO:0000313" key="7">
    <source>
        <dbReference type="Proteomes" id="UP000476820"/>
    </source>
</evidence>
<reference evidence="6 7" key="1">
    <citation type="submission" date="2019-04" db="EMBL/GenBank/DDBJ databases">
        <title>Genome sequencing of Clostridium botulinum Groups I-IV and Clostridium butyricum.</title>
        <authorList>
            <person name="Brunt J."/>
            <person name="Van Vliet A.H.M."/>
            <person name="Stringer S.C."/>
            <person name="Carter A.T."/>
            <person name="Peck M.W."/>
        </authorList>
    </citation>
    <scope>NUCLEOTIDE SEQUENCE [LARGE SCALE GENOMIC DNA]</scope>
    <source>
        <strain evidence="3 7">1605</strain>
        <strain evidence="5 8">BL81</strain>
        <strain evidence="4 6">CB-K-33E</strain>
    </source>
</reference>
<evidence type="ECO:0000313" key="8">
    <source>
        <dbReference type="Proteomes" id="UP000486903"/>
    </source>
</evidence>
<feature type="domain" description="EAL" evidence="1">
    <location>
        <begin position="328"/>
        <end position="582"/>
    </location>
</feature>
<dbReference type="CDD" id="cd01949">
    <property type="entry name" value="GGDEF"/>
    <property type="match status" value="1"/>
</dbReference>
<dbReference type="InterPro" id="IPR052155">
    <property type="entry name" value="Biofilm_reg_signaling"/>
</dbReference>
<dbReference type="Proteomes" id="UP000476820">
    <property type="component" value="Unassembled WGS sequence"/>
</dbReference>
<evidence type="ECO:0000313" key="6">
    <source>
        <dbReference type="Proteomes" id="UP000473681"/>
    </source>
</evidence>
<sequence>MNIEKLNFNYKDLFNHLDINGITMFWNPLKDELTFDYKIVDFLEDYEIDNKKINQFLNYIYLEDLNKVKDIFKEDLKKIYDSKKHLLTHYRIKNNNNILYFIFVGKVVKKYDGYTLMGIHYCFENLDSNYWISEIDVLYKKLSEEYFINQKITSLIECDRTTELPNCYYFKRTVMEFLKECKEEQVQCAMLMLNLDNFKYVNESFGHEFGDVALRVAANKILSLVSERDLVCRYSGDTFLIFIPDITDLNEVSVLCKKIVKSFDESIIIDEKEVYVSVSIGASLYPYNGLDFETLLKNSDAAMYVAKGNGKNEYNFFNDKISIELNRVYSLQKGLRYALDNKEIFIVFQPKVTLDDFLVRSFEALVRWNSNDMGVVSPDEFIPIAENTKMIIPIGSFVLEEVFKKVRILINEGYLNFKIAVNLSEMQLREDSIVSDLKRFIYKYRVSPNYIQVEITESMLMKSFDKNIKILNEIKDLGISIALDDFGTGYSSLNYLTKLPIDALKIDRTFVVDLEKNSKNKCIIENIINLSHQLGIEVIAEGVESKQQVDYLKEISCDVVQGYYYSKPERFEKIKNMICKEISK</sequence>
<dbReference type="Pfam" id="PF00990">
    <property type="entry name" value="GGDEF"/>
    <property type="match status" value="1"/>
</dbReference>
<dbReference type="PROSITE" id="PS50883">
    <property type="entry name" value="EAL"/>
    <property type="match status" value="1"/>
</dbReference>
<dbReference type="Gene3D" id="3.20.20.450">
    <property type="entry name" value="EAL domain"/>
    <property type="match status" value="1"/>
</dbReference>
<dbReference type="AlphaFoldDB" id="A0A0C2SIH0"/>
<dbReference type="InterPro" id="IPR000160">
    <property type="entry name" value="GGDEF_dom"/>
</dbReference>
<gene>
    <name evidence="3" type="ORF">FC774_08745</name>
    <name evidence="4" type="ORF">FDB51_08740</name>
    <name evidence="5" type="ORF">FDG31_06940</name>
</gene>
<dbReference type="InterPro" id="IPR001633">
    <property type="entry name" value="EAL_dom"/>
</dbReference>